<proteinExistence type="predicted"/>
<dbReference type="EMBL" id="BNEA01000015">
    <property type="protein sequence ID" value="GHI54667.1"/>
    <property type="molecule type" value="Genomic_DNA"/>
</dbReference>
<organism evidence="1 2">
    <name type="scientific">Streptomyces rubradiris</name>
    <name type="common">Streptomyces achromogenes subsp. rubradiris</name>
    <dbReference type="NCBI Taxonomy" id="285531"/>
    <lineage>
        <taxon>Bacteria</taxon>
        <taxon>Bacillati</taxon>
        <taxon>Actinomycetota</taxon>
        <taxon>Actinomycetes</taxon>
        <taxon>Kitasatosporales</taxon>
        <taxon>Streptomycetaceae</taxon>
        <taxon>Streptomyces</taxon>
    </lineage>
</organism>
<dbReference type="Proteomes" id="UP000646738">
    <property type="component" value="Unassembled WGS sequence"/>
</dbReference>
<reference evidence="2" key="1">
    <citation type="submission" date="2023-07" db="EMBL/GenBank/DDBJ databases">
        <title>Whole genome shotgun sequence of Streptomyces achromogenes subsp. rubradiris NBRC 14000.</title>
        <authorList>
            <person name="Komaki H."/>
            <person name="Tamura T."/>
        </authorList>
    </citation>
    <scope>NUCLEOTIDE SEQUENCE [LARGE SCALE GENOMIC DNA]</scope>
    <source>
        <strain evidence="2">NBRC 14000</strain>
    </source>
</reference>
<evidence type="ECO:0000313" key="2">
    <source>
        <dbReference type="Proteomes" id="UP000646738"/>
    </source>
</evidence>
<comment type="caution">
    <text evidence="1">The sequence shown here is derived from an EMBL/GenBank/DDBJ whole genome shotgun (WGS) entry which is preliminary data.</text>
</comment>
<keyword evidence="2" id="KW-1185">Reference proteome</keyword>
<sequence length="240" mass="26434">MALTETVLAFSTRTLRARLTAPGDETPLREETLVVNPTALPLDLGTDQPSLVPALRSAVLNRVTLRHPGPLLLFTGWEQEDLTDLGAREGWLRIGDDPSLAAGAGEGAPFPAHTPLWRSPVEQLGTVTLPPELLGTPSAARTAVPLRLQANLWYAPAGTDCHIHRKHEFLEVHTQIAGRGRMQKFHAQDAATRYQDLALEPGATHAPFCAHDGTGAWHYPWHRYWSDTDCVWLALEYHPC</sequence>
<evidence type="ECO:0000313" key="1">
    <source>
        <dbReference type="EMBL" id="GHI54667.1"/>
    </source>
</evidence>
<gene>
    <name evidence="1" type="ORF">Srubr_45130</name>
</gene>
<dbReference type="RefSeq" id="WP_189990011.1">
    <property type="nucleotide sequence ID" value="NZ_BNCB01000002.1"/>
</dbReference>
<accession>A0ABQ3RFN6</accession>
<name>A0ABQ3RFN6_STRRR</name>
<protein>
    <submittedName>
        <fullName evidence="1">Uncharacterized protein</fullName>
    </submittedName>
</protein>